<proteinExistence type="inferred from homology"/>
<name>A0A239H8D1_9BURK</name>
<dbReference type="GO" id="GO:0004341">
    <property type="term" value="F:gluconolactonase activity"/>
    <property type="evidence" value="ECO:0007669"/>
    <property type="project" value="TreeGrafter"/>
</dbReference>
<dbReference type="EMBL" id="FZOT01000006">
    <property type="protein sequence ID" value="SNS77696.1"/>
    <property type="molecule type" value="Genomic_DNA"/>
</dbReference>
<dbReference type="InterPro" id="IPR005511">
    <property type="entry name" value="SMP-30"/>
</dbReference>
<feature type="active site" description="Proton donor/acceptor" evidence="2">
    <location>
        <position position="200"/>
    </location>
</feature>
<feature type="binding site" evidence="3">
    <location>
        <position position="104"/>
    </location>
    <ligand>
        <name>substrate</name>
    </ligand>
</feature>
<dbReference type="PANTHER" id="PTHR10907:SF47">
    <property type="entry name" value="REGUCALCIN"/>
    <property type="match status" value="1"/>
</dbReference>
<sequence>MIDMNRLECVWDAHAQLGEGPMWSVREQALYWVDILGHRLHRFSPRDGRRTWQFEQNISTLAERADGNGLMVTLRHGFARFDPASGELTPLHQVEHDQPGNRFNDGKCDSRGRFWAGTMHFDGKEPTGSLYRYTQEHGHVQVDSGYVVTNGPAWSGDGRTMYHNDSVNGRVYAFDFDPDTGEAGNKRLFLQFGPEDGSPDGMTTDAEGGLWIAHWGASRITRHDPQGKVLQTIALPCSQITSCAFGGPDLKTLYITSAAVGLSPEQLAKEPQAGGLFAIGLDVAGVPPHPFRG</sequence>
<dbReference type="InterPro" id="IPR011042">
    <property type="entry name" value="6-blade_b-propeller_TolB-like"/>
</dbReference>
<evidence type="ECO:0000313" key="5">
    <source>
        <dbReference type="EMBL" id="SNS77696.1"/>
    </source>
</evidence>
<dbReference type="AlphaFoldDB" id="A0A239H8D1"/>
<comment type="similarity">
    <text evidence="1">Belongs to the SMP-30/CGR1 family.</text>
</comment>
<dbReference type="InterPro" id="IPR013658">
    <property type="entry name" value="SGL"/>
</dbReference>
<reference evidence="5 6" key="1">
    <citation type="submission" date="2017-06" db="EMBL/GenBank/DDBJ databases">
        <authorList>
            <person name="Kim H.J."/>
            <person name="Triplett B.A."/>
        </authorList>
    </citation>
    <scope>NUCLEOTIDE SEQUENCE [LARGE SCALE GENOMIC DNA]</scope>
    <source>
        <strain evidence="5 6">U15</strain>
    </source>
</reference>
<dbReference type="PANTHER" id="PTHR10907">
    <property type="entry name" value="REGUCALCIN"/>
    <property type="match status" value="1"/>
</dbReference>
<feature type="binding site" evidence="3">
    <location>
        <position position="19"/>
    </location>
    <ligand>
        <name>a divalent metal cation</name>
        <dbReference type="ChEBI" id="CHEBI:60240"/>
    </ligand>
</feature>
<feature type="binding site" evidence="3">
    <location>
        <position position="102"/>
    </location>
    <ligand>
        <name>substrate</name>
    </ligand>
</feature>
<evidence type="ECO:0000256" key="3">
    <source>
        <dbReference type="PIRSR" id="PIRSR605511-2"/>
    </source>
</evidence>
<gene>
    <name evidence="5" type="ORF">SAMN06265795_106143</name>
</gene>
<evidence type="ECO:0000313" key="6">
    <source>
        <dbReference type="Proteomes" id="UP000198284"/>
    </source>
</evidence>
<evidence type="ECO:0000256" key="1">
    <source>
        <dbReference type="ARBA" id="ARBA00008853"/>
    </source>
</evidence>
<protein>
    <submittedName>
        <fullName evidence="5">Sugar lactone lactonase YvrE</fullName>
    </submittedName>
</protein>
<dbReference type="OrthoDB" id="9775406at2"/>
<keyword evidence="3" id="KW-0862">Zinc</keyword>
<dbReference type="Pfam" id="PF08450">
    <property type="entry name" value="SGL"/>
    <property type="match status" value="1"/>
</dbReference>
<dbReference type="PRINTS" id="PR01790">
    <property type="entry name" value="SMP30FAMILY"/>
</dbReference>
<dbReference type="RefSeq" id="WP_089399513.1">
    <property type="nucleotide sequence ID" value="NZ_FZOT01000006.1"/>
</dbReference>
<feature type="binding site" evidence="3">
    <location>
        <position position="200"/>
    </location>
    <ligand>
        <name>a divalent metal cation</name>
        <dbReference type="ChEBI" id="CHEBI:60240"/>
    </ligand>
</feature>
<dbReference type="SUPFAM" id="SSF63829">
    <property type="entry name" value="Calcium-dependent phosphotriesterase"/>
    <property type="match status" value="1"/>
</dbReference>
<dbReference type="GO" id="GO:0019853">
    <property type="term" value="P:L-ascorbic acid biosynthetic process"/>
    <property type="evidence" value="ECO:0007669"/>
    <property type="project" value="TreeGrafter"/>
</dbReference>
<dbReference type="GO" id="GO:0005509">
    <property type="term" value="F:calcium ion binding"/>
    <property type="evidence" value="ECO:0007669"/>
    <property type="project" value="TreeGrafter"/>
</dbReference>
<feature type="binding site" evidence="3">
    <location>
        <position position="122"/>
    </location>
    <ligand>
        <name>substrate</name>
    </ligand>
</feature>
<keyword evidence="6" id="KW-1185">Reference proteome</keyword>
<accession>A0A239H8D1</accession>
<keyword evidence="3" id="KW-0479">Metal-binding</keyword>
<feature type="binding site" evidence="3">
    <location>
        <position position="150"/>
    </location>
    <ligand>
        <name>a divalent metal cation</name>
        <dbReference type="ChEBI" id="CHEBI:60240"/>
    </ligand>
</feature>
<evidence type="ECO:0000256" key="2">
    <source>
        <dbReference type="PIRSR" id="PIRSR605511-1"/>
    </source>
</evidence>
<feature type="domain" description="SMP-30/Gluconolactonase/LRE-like region" evidence="4">
    <location>
        <begin position="17"/>
        <end position="258"/>
    </location>
</feature>
<organism evidence="5 6">
    <name type="scientific">Noviherbaspirillum humi</name>
    <dbReference type="NCBI Taxonomy" id="1688639"/>
    <lineage>
        <taxon>Bacteria</taxon>
        <taxon>Pseudomonadati</taxon>
        <taxon>Pseudomonadota</taxon>
        <taxon>Betaproteobacteria</taxon>
        <taxon>Burkholderiales</taxon>
        <taxon>Oxalobacteraceae</taxon>
        <taxon>Noviherbaspirillum</taxon>
    </lineage>
</organism>
<comment type="cofactor">
    <cofactor evidence="3">
        <name>Zn(2+)</name>
        <dbReference type="ChEBI" id="CHEBI:29105"/>
    </cofactor>
    <text evidence="3">Binds 1 divalent metal cation per subunit.</text>
</comment>
<dbReference type="Proteomes" id="UP000198284">
    <property type="component" value="Unassembled WGS sequence"/>
</dbReference>
<dbReference type="Gene3D" id="2.120.10.30">
    <property type="entry name" value="TolB, C-terminal domain"/>
    <property type="match status" value="1"/>
</dbReference>
<evidence type="ECO:0000259" key="4">
    <source>
        <dbReference type="Pfam" id="PF08450"/>
    </source>
</evidence>